<name>A0A511TFK9_MYXFU</name>
<reference evidence="1 4" key="2">
    <citation type="submission" date="2019-07" db="EMBL/GenBank/DDBJ databases">
        <title>Whole genome shotgun sequence of Myxococcus fulvus NBRC 100333.</title>
        <authorList>
            <person name="Hosoyama A."/>
            <person name="Uohara A."/>
            <person name="Ohji S."/>
            <person name="Ichikawa N."/>
        </authorList>
    </citation>
    <scope>NUCLEOTIDE SEQUENCE [LARGE SCALE GENOMIC DNA]</scope>
    <source>
        <strain evidence="1 4">NBRC 100333</strain>
    </source>
</reference>
<organism evidence="1 4">
    <name type="scientific">Myxococcus fulvus</name>
    <dbReference type="NCBI Taxonomy" id="33"/>
    <lineage>
        <taxon>Bacteria</taxon>
        <taxon>Pseudomonadati</taxon>
        <taxon>Myxococcota</taxon>
        <taxon>Myxococcia</taxon>
        <taxon>Myxococcales</taxon>
        <taxon>Cystobacterineae</taxon>
        <taxon>Myxococcaceae</taxon>
        <taxon>Myxococcus</taxon>
    </lineage>
</organism>
<reference evidence="2 3" key="1">
    <citation type="submission" date="2016-10" db="EMBL/GenBank/DDBJ databases">
        <authorList>
            <person name="Varghese N."/>
            <person name="Submissions S."/>
        </authorList>
    </citation>
    <scope>NUCLEOTIDE SEQUENCE [LARGE SCALE GENOMIC DNA]</scope>
    <source>
        <strain evidence="2 3">DSM 16525</strain>
    </source>
</reference>
<dbReference type="STRING" id="1334629.MFUL124B02_10210"/>
<sequence length="278" mass="30806">MEDLLDLIGETAPYARLFGVTSKDDVVLCWFKPEQQRHAETTLMSCSEGMRAMGVMGALVGASANPSKACRHYYLGLQADFRAFPVEATDSEVFQCVGRLEKVRRSKLGPIYQVSGACLTDRGERYAEMEGALLGLTEEEFVNFKGRDAAAPAPWTPDMPSPYVDPVRTLDVQWLEPGRKLRTTLPGFPREDFAGHFGIRPLCPVSMLSANACSLVSHFSGYEKHWISRCTLVCEDVVAAEQEQRLTCVQEDGGRFSVHVESGEGRSLAQFKIDAMRV</sequence>
<gene>
    <name evidence="1" type="ORF">MFU01_79770</name>
    <name evidence="2" type="ORF">SAMN05443572_11396</name>
</gene>
<comment type="caution">
    <text evidence="1">The sequence shown here is derived from an EMBL/GenBank/DDBJ whole genome shotgun (WGS) entry which is preliminary data.</text>
</comment>
<dbReference type="Proteomes" id="UP000321514">
    <property type="component" value="Unassembled WGS sequence"/>
</dbReference>
<protein>
    <submittedName>
        <fullName evidence="1">Uncharacterized protein</fullName>
    </submittedName>
</protein>
<evidence type="ECO:0000313" key="1">
    <source>
        <dbReference type="EMBL" id="GEN12940.1"/>
    </source>
</evidence>
<accession>A0A511TFK9</accession>
<keyword evidence="3" id="KW-1185">Reference proteome</keyword>
<dbReference type="OrthoDB" id="5385253at2"/>
<dbReference type="EMBL" id="BJXR01000072">
    <property type="protein sequence ID" value="GEN12940.1"/>
    <property type="molecule type" value="Genomic_DNA"/>
</dbReference>
<evidence type="ECO:0000313" key="2">
    <source>
        <dbReference type="EMBL" id="SEU38523.1"/>
    </source>
</evidence>
<dbReference type="EMBL" id="FOIB01000013">
    <property type="protein sequence ID" value="SEU38523.1"/>
    <property type="molecule type" value="Genomic_DNA"/>
</dbReference>
<evidence type="ECO:0000313" key="4">
    <source>
        <dbReference type="Proteomes" id="UP000321514"/>
    </source>
</evidence>
<dbReference type="AlphaFoldDB" id="A0A511TFK9"/>
<evidence type="ECO:0000313" key="3">
    <source>
        <dbReference type="Proteomes" id="UP000183760"/>
    </source>
</evidence>
<dbReference type="Proteomes" id="UP000183760">
    <property type="component" value="Unassembled WGS sequence"/>
</dbReference>
<dbReference type="RefSeq" id="WP_074958370.1">
    <property type="nucleotide sequence ID" value="NZ_BJXR01000072.1"/>
</dbReference>
<proteinExistence type="predicted"/>